<keyword evidence="3" id="KW-1185">Reference proteome</keyword>
<comment type="caution">
    <text evidence="2">The sequence shown here is derived from an EMBL/GenBank/DDBJ whole genome shotgun (WGS) entry which is preliminary data.</text>
</comment>
<dbReference type="Proteomes" id="UP000236333">
    <property type="component" value="Unassembled WGS sequence"/>
</dbReference>
<feature type="region of interest" description="Disordered" evidence="1">
    <location>
        <begin position="251"/>
        <end position="302"/>
    </location>
</feature>
<protein>
    <submittedName>
        <fullName evidence="2">Putative ATP-dependent RNA helicase</fullName>
    </submittedName>
</protein>
<keyword evidence="2" id="KW-0547">Nucleotide-binding</keyword>
<evidence type="ECO:0000313" key="2">
    <source>
        <dbReference type="EMBL" id="PNH04891.1"/>
    </source>
</evidence>
<dbReference type="InterPro" id="IPR029787">
    <property type="entry name" value="Nucleotide_cyclase"/>
</dbReference>
<feature type="non-terminal residue" evidence="2">
    <location>
        <position position="1073"/>
    </location>
</feature>
<dbReference type="GO" id="GO:0004386">
    <property type="term" value="F:helicase activity"/>
    <property type="evidence" value="ECO:0007669"/>
    <property type="project" value="UniProtKB-KW"/>
</dbReference>
<dbReference type="InterPro" id="IPR027417">
    <property type="entry name" value="P-loop_NTPase"/>
</dbReference>
<feature type="compositionally biased region" description="Gly residues" evidence="1">
    <location>
        <begin position="260"/>
        <end position="270"/>
    </location>
</feature>
<feature type="compositionally biased region" description="Low complexity" evidence="1">
    <location>
        <begin position="271"/>
        <end position="295"/>
    </location>
</feature>
<feature type="non-terminal residue" evidence="2">
    <location>
        <position position="1"/>
    </location>
</feature>
<evidence type="ECO:0000256" key="1">
    <source>
        <dbReference type="SAM" id="MobiDB-lite"/>
    </source>
</evidence>
<dbReference type="InterPro" id="IPR050697">
    <property type="entry name" value="Adenylyl/Guanylyl_Cyclase_3/4"/>
</dbReference>
<feature type="compositionally biased region" description="Gly residues" evidence="1">
    <location>
        <begin position="838"/>
        <end position="852"/>
    </location>
</feature>
<dbReference type="PANTHER" id="PTHR43081">
    <property type="entry name" value="ADENYLATE CYCLASE, TERMINAL-DIFFERENTIATION SPECIFIC-RELATED"/>
    <property type="match status" value="1"/>
</dbReference>
<dbReference type="SUPFAM" id="SSF53850">
    <property type="entry name" value="Periplasmic binding protein-like II"/>
    <property type="match status" value="1"/>
</dbReference>
<proteinExistence type="predicted"/>
<name>A0A2J7ZX89_9CHLO</name>
<feature type="region of interest" description="Disordered" evidence="1">
    <location>
        <begin position="39"/>
        <end position="63"/>
    </location>
</feature>
<feature type="compositionally biased region" description="Basic and acidic residues" evidence="1">
    <location>
        <begin position="886"/>
        <end position="895"/>
    </location>
</feature>
<accession>A0A2J7ZX89</accession>
<dbReference type="OrthoDB" id="541711at2759"/>
<feature type="compositionally biased region" description="Gly residues" evidence="1">
    <location>
        <begin position="44"/>
        <end position="63"/>
    </location>
</feature>
<dbReference type="SUPFAM" id="SSF55073">
    <property type="entry name" value="Nucleotide cyclase"/>
    <property type="match status" value="1"/>
</dbReference>
<keyword evidence="2" id="KW-0347">Helicase</keyword>
<feature type="region of interest" description="Disordered" evidence="1">
    <location>
        <begin position="884"/>
        <end position="917"/>
    </location>
</feature>
<dbReference type="Gene3D" id="3.40.50.300">
    <property type="entry name" value="P-loop containing nucleotide triphosphate hydrolases"/>
    <property type="match status" value="1"/>
</dbReference>
<sequence>LGLPAAYDPRFRVTSTLVPPPDRLAAAVRAVARRMAQREEAAAGRGGTRYGSSGSGGGGGGGGGVTAEMLRAATQVVDEYRRLLPWFEDFHQRRQASVARLRKLQADRAALPAAAFRDPILQALQSSQALVVAGDTVLDMSMLMCLKAPEETKCKLQHLARTPRKGSAQLGPQHSHACGLLSVGGPQGAGCGKSTQIPQFLAAAGYRRIAVTQPRRISAVSLARRVAVEAADAHGSSVAFKIPGRLYPIHLVYSPPPQPGEGGGEGGGRRQQGQRGAPAPPAGAGASSSRAGARPYNPTADQIDPSPYMRLLQRIDSEVVSWLRYPSWFNGLATEAVRDIRDSPSDYGLRADVVVLRPTGLPAVTSFTNAGSMRDYSSMQAGAYAITSNDLSSVPMLAAWSRLRNTPYVERVCVNESDPRGLLPPRTHMLLYYRPDVMQQLVDAGRLPDARPPDDWDEVINLLGAHAANVAARAAAGDATPFPTYGLCITSETDCGRLGDVLAAVAASVLQTNGTQQGYVYDVRAGSFMMSEPLLVNGTGWRYAAELLRAMLRYNAPSVPDAEGGKECIDISTHFTSGDCLMTLEWETAYVQLKGNPVVLQPGALAVAPLPGSRRVQDRRTGSATEGALVPCTWELCAASANHDLLYLGTGVSLPGSDGGTNRSGVAAAVRAAAQQLATLALPQEVLVDGAAISGCSPQGTMAVEAAAVAEVLGRLAASGAARMAGPPVNRAPYSVVEEGWLTLSFEGLHTGLDDPQHVVFNKVGSAFKYYGPFLETAKLVGDAAPGGLITLSAQTFARLRNTGAAAGAASGRGRSRSGPSVVVLYAGHHVLSEEAAAGGGGKGKGSGGGAGPAAAAQLLPPRPSSGSGSLSTDHVALRLVSVPTRSDKGADKGADQGPISATDSVDVSAGGGGGRADGAAAAEEWAAGSPLFVAVPAALLCRLAHSAPLRSVRQVAPGTMAAPIGSVVVAFMVGIDVGPVTYSLTESSGRLSYRGKVMNRAARIAGTAAAGQVLASGAVWRAVELCGAGEAAGPACGRAAGQGCGVAGLSLGRLALKGITAPVEVVLCTRGG</sequence>
<keyword evidence="2" id="KW-0378">Hydrolase</keyword>
<keyword evidence="2" id="KW-0067">ATP-binding</keyword>
<dbReference type="Gene3D" id="3.30.70.1230">
    <property type="entry name" value="Nucleotide cyclase"/>
    <property type="match status" value="1"/>
</dbReference>
<feature type="compositionally biased region" description="Low complexity" evidence="1">
    <location>
        <begin position="853"/>
        <end position="872"/>
    </location>
</feature>
<dbReference type="EMBL" id="PGGS01000351">
    <property type="protein sequence ID" value="PNH04891.1"/>
    <property type="molecule type" value="Genomic_DNA"/>
</dbReference>
<dbReference type="Gene3D" id="3.40.190.10">
    <property type="entry name" value="Periplasmic binding protein-like II"/>
    <property type="match status" value="1"/>
</dbReference>
<gene>
    <name evidence="2" type="ORF">TSOC_008869</name>
</gene>
<dbReference type="PANTHER" id="PTHR43081:SF1">
    <property type="entry name" value="ADENYLATE CYCLASE, TERMINAL-DIFFERENTIATION SPECIFIC"/>
    <property type="match status" value="1"/>
</dbReference>
<feature type="region of interest" description="Disordered" evidence="1">
    <location>
        <begin position="837"/>
        <end position="872"/>
    </location>
</feature>
<reference evidence="2 3" key="1">
    <citation type="journal article" date="2017" name="Mol. Biol. Evol.">
        <title>The 4-celled Tetrabaena socialis nuclear genome reveals the essential components for genetic control of cell number at the origin of multicellularity in the volvocine lineage.</title>
        <authorList>
            <person name="Featherston J."/>
            <person name="Arakaki Y."/>
            <person name="Hanschen E.R."/>
            <person name="Ferris P.J."/>
            <person name="Michod R.E."/>
            <person name="Olson B.J.S.C."/>
            <person name="Nozaki H."/>
            <person name="Durand P.M."/>
        </authorList>
    </citation>
    <scope>NUCLEOTIDE SEQUENCE [LARGE SCALE GENOMIC DNA]</scope>
    <source>
        <strain evidence="2 3">NIES-571</strain>
    </source>
</reference>
<dbReference type="AlphaFoldDB" id="A0A2J7ZX89"/>
<organism evidence="2 3">
    <name type="scientific">Tetrabaena socialis</name>
    <dbReference type="NCBI Taxonomy" id="47790"/>
    <lineage>
        <taxon>Eukaryota</taxon>
        <taxon>Viridiplantae</taxon>
        <taxon>Chlorophyta</taxon>
        <taxon>core chlorophytes</taxon>
        <taxon>Chlorophyceae</taxon>
        <taxon>CS clade</taxon>
        <taxon>Chlamydomonadales</taxon>
        <taxon>Tetrabaenaceae</taxon>
        <taxon>Tetrabaena</taxon>
    </lineage>
</organism>
<evidence type="ECO:0000313" key="3">
    <source>
        <dbReference type="Proteomes" id="UP000236333"/>
    </source>
</evidence>